<keyword evidence="8" id="KW-1185">Reference proteome</keyword>
<feature type="transmembrane region" description="Helical" evidence="6">
    <location>
        <begin position="205"/>
        <end position="225"/>
    </location>
</feature>
<dbReference type="Gene3D" id="1.20.1080.10">
    <property type="entry name" value="Glycerol uptake facilitator protein"/>
    <property type="match status" value="1"/>
</dbReference>
<organism evidence="7 8">
    <name type="scientific">Pleurodeles waltl</name>
    <name type="common">Iberian ribbed newt</name>
    <dbReference type="NCBI Taxonomy" id="8319"/>
    <lineage>
        <taxon>Eukaryota</taxon>
        <taxon>Metazoa</taxon>
        <taxon>Chordata</taxon>
        <taxon>Craniata</taxon>
        <taxon>Vertebrata</taxon>
        <taxon>Euteleostomi</taxon>
        <taxon>Amphibia</taxon>
        <taxon>Batrachia</taxon>
        <taxon>Caudata</taxon>
        <taxon>Salamandroidea</taxon>
        <taxon>Salamandridae</taxon>
        <taxon>Pleurodelinae</taxon>
        <taxon>Pleurodeles</taxon>
    </lineage>
</organism>
<name>A0AAV7NXA3_PLEWA</name>
<dbReference type="InterPro" id="IPR023271">
    <property type="entry name" value="Aquaporin-like"/>
</dbReference>
<evidence type="ECO:0000256" key="3">
    <source>
        <dbReference type="ARBA" id="ARBA00022989"/>
    </source>
</evidence>
<evidence type="ECO:0000256" key="2">
    <source>
        <dbReference type="ARBA" id="ARBA00022692"/>
    </source>
</evidence>
<proteinExistence type="inferred from homology"/>
<evidence type="ECO:0000256" key="1">
    <source>
        <dbReference type="ARBA" id="ARBA00004141"/>
    </source>
</evidence>
<dbReference type="GO" id="GO:0015267">
    <property type="term" value="F:channel activity"/>
    <property type="evidence" value="ECO:0007669"/>
    <property type="project" value="InterPro"/>
</dbReference>
<gene>
    <name evidence="7" type="ORF">NDU88_008265</name>
</gene>
<evidence type="ECO:0000313" key="8">
    <source>
        <dbReference type="Proteomes" id="UP001066276"/>
    </source>
</evidence>
<dbReference type="PANTHER" id="PTHR21191:SF7">
    <property type="entry name" value="AQUAPORIN-11"/>
    <property type="match status" value="1"/>
</dbReference>
<evidence type="ECO:0000313" key="7">
    <source>
        <dbReference type="EMBL" id="KAJ1120089.1"/>
    </source>
</evidence>
<dbReference type="PRINTS" id="PR00783">
    <property type="entry name" value="MINTRINSICP"/>
</dbReference>
<evidence type="ECO:0000256" key="6">
    <source>
        <dbReference type="SAM" id="Phobius"/>
    </source>
</evidence>
<evidence type="ECO:0008006" key="9">
    <source>
        <dbReference type="Google" id="ProtNLM"/>
    </source>
</evidence>
<comment type="caution">
    <text evidence="7">The sequence shown here is derived from an EMBL/GenBank/DDBJ whole genome shotgun (WGS) entry which is preliminary data.</text>
</comment>
<accession>A0AAV7NXA3</accession>
<protein>
    <recommendedName>
        <fullName evidence="9">Aquaporin</fullName>
    </recommendedName>
</protein>
<sequence>MAGPGLRGRRASIHTQAVAGTRRQTRAMEEALVPLLLLPGTLGLCALARRGLRPGGPALELVCCFQLCACTQELWLLGVVGRVPAALSLSLTYLMTLAHTWTCAGALLNPTGALQQLVVGRASVRATGRALGCQLLAAAGARLWAVVLRGLPVSALHARAGVGCPTSLQTGLWHGAGVELACAFTLQCTVYLLPAARPQHRAHWMALVVTAMVYAAGHLTGAMFNPAVALSLNFFCKGTNISDNMFVYWLGPIAGMILAVALFDHIFPTLKRLTGGETGTLKID</sequence>
<comment type="similarity">
    <text evidence="5">Belongs to the MIP/aquaporin (TC 1.A.8) family.</text>
</comment>
<dbReference type="PANTHER" id="PTHR21191">
    <property type="entry name" value="AQUAPORIN"/>
    <property type="match status" value="1"/>
</dbReference>
<dbReference type="InterPro" id="IPR051883">
    <property type="entry name" value="AQP11/12_channel"/>
</dbReference>
<dbReference type="GO" id="GO:0005737">
    <property type="term" value="C:cytoplasm"/>
    <property type="evidence" value="ECO:0007669"/>
    <property type="project" value="TreeGrafter"/>
</dbReference>
<keyword evidence="4 6" id="KW-0472">Membrane</keyword>
<reference evidence="7" key="1">
    <citation type="journal article" date="2022" name="bioRxiv">
        <title>Sequencing and chromosome-scale assembly of the giantPleurodeles waltlgenome.</title>
        <authorList>
            <person name="Brown T."/>
            <person name="Elewa A."/>
            <person name="Iarovenko S."/>
            <person name="Subramanian E."/>
            <person name="Araus A.J."/>
            <person name="Petzold A."/>
            <person name="Susuki M."/>
            <person name="Suzuki K.-i.T."/>
            <person name="Hayashi T."/>
            <person name="Toyoda A."/>
            <person name="Oliveira C."/>
            <person name="Osipova E."/>
            <person name="Leigh N.D."/>
            <person name="Simon A."/>
            <person name="Yun M.H."/>
        </authorList>
    </citation>
    <scope>NUCLEOTIDE SEQUENCE</scope>
    <source>
        <strain evidence="7">20211129_DDA</strain>
        <tissue evidence="7">Liver</tissue>
    </source>
</reference>
<keyword evidence="5" id="KW-0813">Transport</keyword>
<dbReference type="AlphaFoldDB" id="A0AAV7NXA3"/>
<feature type="transmembrane region" description="Helical" evidence="6">
    <location>
        <begin position="245"/>
        <end position="263"/>
    </location>
</feature>
<evidence type="ECO:0000256" key="4">
    <source>
        <dbReference type="ARBA" id="ARBA00023136"/>
    </source>
</evidence>
<keyword evidence="3 6" id="KW-1133">Transmembrane helix</keyword>
<dbReference type="SUPFAM" id="SSF81338">
    <property type="entry name" value="Aquaporin-like"/>
    <property type="match status" value="1"/>
</dbReference>
<keyword evidence="2 5" id="KW-0812">Transmembrane</keyword>
<dbReference type="Proteomes" id="UP001066276">
    <property type="component" value="Chromosome 8"/>
</dbReference>
<evidence type="ECO:0000256" key="5">
    <source>
        <dbReference type="RuleBase" id="RU000477"/>
    </source>
</evidence>
<dbReference type="EMBL" id="JANPWB010000012">
    <property type="protein sequence ID" value="KAJ1120089.1"/>
    <property type="molecule type" value="Genomic_DNA"/>
</dbReference>
<dbReference type="GO" id="GO:0016020">
    <property type="term" value="C:membrane"/>
    <property type="evidence" value="ECO:0007669"/>
    <property type="project" value="UniProtKB-SubCell"/>
</dbReference>
<comment type="subcellular location">
    <subcellularLocation>
        <location evidence="1">Membrane</location>
        <topology evidence="1">Multi-pass membrane protein</topology>
    </subcellularLocation>
</comment>
<dbReference type="Pfam" id="PF00230">
    <property type="entry name" value="MIP"/>
    <property type="match status" value="1"/>
</dbReference>
<dbReference type="InterPro" id="IPR000425">
    <property type="entry name" value="MIP"/>
</dbReference>